<dbReference type="Proteomes" id="UP001500665">
    <property type="component" value="Unassembled WGS sequence"/>
</dbReference>
<comment type="caution">
    <text evidence="1">The sequence shown here is derived from an EMBL/GenBank/DDBJ whole genome shotgun (WGS) entry which is preliminary data.</text>
</comment>
<evidence type="ECO:0000313" key="1">
    <source>
        <dbReference type="EMBL" id="GAA0947210.1"/>
    </source>
</evidence>
<sequence length="136" mass="14451">MPETSLGPLLERVRQIEGLVMGCLVDASTGMVLGSVQGERELNVQVAAAGAVDVAHVVSLMSGELAAEGGLEDVIITLRGHYHLIRQFSPAPQLDFLLLVVLDRAGTNLAMALRQLRDLDVSFARGGAPEHRPSTV</sequence>
<organism evidence="1 2">
    <name type="scientific">Actinocorallia libanotica</name>
    <dbReference type="NCBI Taxonomy" id="46162"/>
    <lineage>
        <taxon>Bacteria</taxon>
        <taxon>Bacillati</taxon>
        <taxon>Actinomycetota</taxon>
        <taxon>Actinomycetes</taxon>
        <taxon>Streptosporangiales</taxon>
        <taxon>Thermomonosporaceae</taxon>
        <taxon>Actinocorallia</taxon>
    </lineage>
</organism>
<dbReference type="RefSeq" id="WP_344239604.1">
    <property type="nucleotide sequence ID" value="NZ_BAAAHH010000007.1"/>
</dbReference>
<keyword evidence="2" id="KW-1185">Reference proteome</keyword>
<evidence type="ECO:0008006" key="3">
    <source>
        <dbReference type="Google" id="ProtNLM"/>
    </source>
</evidence>
<dbReference type="EMBL" id="BAAAHH010000007">
    <property type="protein sequence ID" value="GAA0947210.1"/>
    <property type="molecule type" value="Genomic_DNA"/>
</dbReference>
<reference evidence="1 2" key="1">
    <citation type="journal article" date="2019" name="Int. J. Syst. Evol. Microbiol.">
        <title>The Global Catalogue of Microorganisms (GCM) 10K type strain sequencing project: providing services to taxonomists for standard genome sequencing and annotation.</title>
        <authorList>
            <consortium name="The Broad Institute Genomics Platform"/>
            <consortium name="The Broad Institute Genome Sequencing Center for Infectious Disease"/>
            <person name="Wu L."/>
            <person name="Ma J."/>
        </authorList>
    </citation>
    <scope>NUCLEOTIDE SEQUENCE [LARGE SCALE GENOMIC DNA]</scope>
    <source>
        <strain evidence="1 2">JCM 10696</strain>
    </source>
</reference>
<evidence type="ECO:0000313" key="2">
    <source>
        <dbReference type="Proteomes" id="UP001500665"/>
    </source>
</evidence>
<name>A0ABN1QTT9_9ACTN</name>
<accession>A0ABN1QTT9</accession>
<proteinExistence type="predicted"/>
<protein>
    <recommendedName>
        <fullName evidence="3">Roadblock/LAMTOR2 domain-containing protein</fullName>
    </recommendedName>
</protein>
<gene>
    <name evidence="1" type="ORF">GCM10009550_22460</name>
</gene>